<evidence type="ECO:0000313" key="4">
    <source>
        <dbReference type="Proteomes" id="UP001497623"/>
    </source>
</evidence>
<dbReference type="InterPro" id="IPR001254">
    <property type="entry name" value="Trypsin_dom"/>
</dbReference>
<dbReference type="Pfam" id="PF00089">
    <property type="entry name" value="Trypsin"/>
    <property type="match status" value="1"/>
</dbReference>
<accession>A0AAV2SBS9</accession>
<dbReference type="GO" id="GO:0006508">
    <property type="term" value="P:proteolysis"/>
    <property type="evidence" value="ECO:0007669"/>
    <property type="project" value="InterPro"/>
</dbReference>
<evidence type="ECO:0000313" key="3">
    <source>
        <dbReference type="EMBL" id="CAL4182862.1"/>
    </source>
</evidence>
<feature type="non-terminal residue" evidence="3">
    <location>
        <position position="146"/>
    </location>
</feature>
<feature type="domain" description="Peptidase S1" evidence="2">
    <location>
        <begin position="1"/>
        <end position="136"/>
    </location>
</feature>
<reference evidence="3 4" key="1">
    <citation type="submission" date="2024-05" db="EMBL/GenBank/DDBJ databases">
        <authorList>
            <person name="Wallberg A."/>
        </authorList>
    </citation>
    <scope>NUCLEOTIDE SEQUENCE [LARGE SCALE GENOMIC DNA]</scope>
</reference>
<dbReference type="Gene3D" id="2.40.10.10">
    <property type="entry name" value="Trypsin-like serine proteases"/>
    <property type="match status" value="1"/>
</dbReference>
<dbReference type="InterPro" id="IPR009003">
    <property type="entry name" value="Peptidase_S1_PA"/>
</dbReference>
<dbReference type="GO" id="GO:0004252">
    <property type="term" value="F:serine-type endopeptidase activity"/>
    <property type="evidence" value="ECO:0007669"/>
    <property type="project" value="InterPro"/>
</dbReference>
<sequence>ETPLDLEAVGPRIRPICLPSASNPSQYENVDAIVTGWGHTKSEARPRDSVNNLPIPNIYSSVCLHKHHKTVKHSLFYSVKRSPEKNDSGGPIVKDVGSHFILIGVVSWGYGCAHPSYPGVYARVTDAIDWITITSSSIRIRAHLNA</sequence>
<protein>
    <recommendedName>
        <fullName evidence="2">Peptidase S1 domain-containing protein</fullName>
    </recommendedName>
</protein>
<dbReference type="Proteomes" id="UP001497623">
    <property type="component" value="Unassembled WGS sequence"/>
</dbReference>
<evidence type="ECO:0000259" key="2">
    <source>
        <dbReference type="PROSITE" id="PS50240"/>
    </source>
</evidence>
<comment type="caution">
    <text evidence="3">The sequence shown here is derived from an EMBL/GenBank/DDBJ whole genome shotgun (WGS) entry which is preliminary data.</text>
</comment>
<proteinExistence type="predicted"/>
<dbReference type="EMBL" id="CAXKWB010060317">
    <property type="protein sequence ID" value="CAL4182862.1"/>
    <property type="molecule type" value="Genomic_DNA"/>
</dbReference>
<dbReference type="AlphaFoldDB" id="A0AAV2SBS9"/>
<feature type="non-terminal residue" evidence="3">
    <location>
        <position position="1"/>
    </location>
</feature>
<evidence type="ECO:0000256" key="1">
    <source>
        <dbReference type="ARBA" id="ARBA00023157"/>
    </source>
</evidence>
<gene>
    <name evidence="3" type="ORF">MNOR_LOCUS35631</name>
</gene>
<dbReference type="SUPFAM" id="SSF50494">
    <property type="entry name" value="Trypsin-like serine proteases"/>
    <property type="match status" value="1"/>
</dbReference>
<name>A0AAV2SBS9_MEGNR</name>
<dbReference type="SMART" id="SM00020">
    <property type="entry name" value="Tryp_SPc"/>
    <property type="match status" value="1"/>
</dbReference>
<dbReference type="PANTHER" id="PTHR24253">
    <property type="entry name" value="TRANSMEMBRANE PROTEASE SERINE"/>
    <property type="match status" value="1"/>
</dbReference>
<keyword evidence="4" id="KW-1185">Reference proteome</keyword>
<dbReference type="PROSITE" id="PS50240">
    <property type="entry name" value="TRYPSIN_DOM"/>
    <property type="match status" value="1"/>
</dbReference>
<keyword evidence="1" id="KW-1015">Disulfide bond</keyword>
<organism evidence="3 4">
    <name type="scientific">Meganyctiphanes norvegica</name>
    <name type="common">Northern krill</name>
    <name type="synonym">Thysanopoda norvegica</name>
    <dbReference type="NCBI Taxonomy" id="48144"/>
    <lineage>
        <taxon>Eukaryota</taxon>
        <taxon>Metazoa</taxon>
        <taxon>Ecdysozoa</taxon>
        <taxon>Arthropoda</taxon>
        <taxon>Crustacea</taxon>
        <taxon>Multicrustacea</taxon>
        <taxon>Malacostraca</taxon>
        <taxon>Eumalacostraca</taxon>
        <taxon>Eucarida</taxon>
        <taxon>Euphausiacea</taxon>
        <taxon>Euphausiidae</taxon>
        <taxon>Meganyctiphanes</taxon>
    </lineage>
</organism>
<dbReference type="InterPro" id="IPR043504">
    <property type="entry name" value="Peptidase_S1_PA_chymotrypsin"/>
</dbReference>
<dbReference type="PANTHER" id="PTHR24253:SF153">
    <property type="entry name" value="SERINE PROTEASE HEPSIN"/>
    <property type="match status" value="1"/>
</dbReference>